<evidence type="ECO:0000313" key="2">
    <source>
        <dbReference type="EMBL" id="UOQ54260.1"/>
    </source>
</evidence>
<accession>A0ABY4FCV5</accession>
<name>A0ABY4FCV5_9BACT</name>
<reference evidence="2 3" key="1">
    <citation type="submission" date="2022-04" db="EMBL/GenBank/DDBJ databases">
        <title>Hymenobacter sp. isolated from the air.</title>
        <authorList>
            <person name="Won M."/>
            <person name="Lee C.-M."/>
            <person name="Woen H.-Y."/>
            <person name="Kwon S.-W."/>
        </authorList>
    </citation>
    <scope>NUCLEOTIDE SEQUENCE [LARGE SCALE GENOMIC DNA]</scope>
    <source>
        <strain evidence="3">5116 S-27</strain>
    </source>
</reference>
<protein>
    <submittedName>
        <fullName evidence="2">Uncharacterized protein</fullName>
    </submittedName>
</protein>
<dbReference type="RefSeq" id="WP_244720784.1">
    <property type="nucleotide sequence ID" value="NZ_CP095049.1"/>
</dbReference>
<sequence>MSAACLLLLLEGSLAEPAAAQTVTPDTPAASADSLLLLSFRTRRVGISTYSQQTDLRGRAHLTPGNCWTTACSATGFTMSGASLPLCAKTTAPTCYTPWLWAGTGK</sequence>
<dbReference type="EMBL" id="CP095049">
    <property type="protein sequence ID" value="UOQ54260.1"/>
    <property type="molecule type" value="Genomic_DNA"/>
</dbReference>
<keyword evidence="1" id="KW-0732">Signal</keyword>
<organism evidence="2 3">
    <name type="scientific">Hymenobacter cellulosivorans</name>
    <dbReference type="NCBI Taxonomy" id="2932249"/>
    <lineage>
        <taxon>Bacteria</taxon>
        <taxon>Pseudomonadati</taxon>
        <taxon>Bacteroidota</taxon>
        <taxon>Cytophagia</taxon>
        <taxon>Cytophagales</taxon>
        <taxon>Hymenobacteraceae</taxon>
        <taxon>Hymenobacter</taxon>
    </lineage>
</organism>
<evidence type="ECO:0000256" key="1">
    <source>
        <dbReference type="SAM" id="SignalP"/>
    </source>
</evidence>
<feature type="chain" id="PRO_5045817897" evidence="1">
    <location>
        <begin position="21"/>
        <end position="106"/>
    </location>
</feature>
<proteinExistence type="predicted"/>
<evidence type="ECO:0000313" key="3">
    <source>
        <dbReference type="Proteomes" id="UP000831785"/>
    </source>
</evidence>
<keyword evidence="3" id="KW-1185">Reference proteome</keyword>
<gene>
    <name evidence="2" type="ORF">MUN80_05760</name>
</gene>
<dbReference type="Proteomes" id="UP000831785">
    <property type="component" value="Chromosome"/>
</dbReference>
<feature type="signal peptide" evidence="1">
    <location>
        <begin position="1"/>
        <end position="20"/>
    </location>
</feature>